<dbReference type="PANTHER" id="PTHR42878">
    <property type="entry name" value="TWO-COMPONENT HISTIDINE KINASE"/>
    <property type="match status" value="1"/>
</dbReference>
<evidence type="ECO:0000256" key="1">
    <source>
        <dbReference type="ARBA" id="ARBA00000085"/>
    </source>
</evidence>
<sequence>MELDDPNEAIWNTLACALEGTKADIATLYIQHLNTGSFSADFRLSGNERTTPVESRRIPAWRDEKNAAQALDTSFLRGALQKNLASWFDVIDRNRPQYIESDTESICIVPIHQLKNRSGFLVLEAKVNPGWQAHRSHYLVLQTLLSIILEKRNALRLLSTLHQPIDFLTTLDEFLDRILLVAAAASGMSHVALRELSKDRTSLRCLNAVGFEKVDDLSTLDLDPVADYPSFQRAIDGVTVSEPDMSAPHLRKLSSNAILKGIQSFVIAPVKVGTEVFGTLSFAASIPHTYSVIELAGFEAIANAVGVALSNQRNSEQLSLVTESHVQTGMTFTALEVAQAARHEAREHVDNAQTALASIKLTSQRIRDSKSLLETIDRCTESITQIGHTIDKIKDASKVRKGERSVQSVQAVWKQSVGLVSGRLRAMNVNCRMTRDIELPIFPELMRILFANLLLNSLDAFDRRGRSRAVKPSITLFVEDSPVKSNVQILRYVDNAGGLDHAALKSLISSDAAGNPDKGIVTEMIFERGITTKEKGTGYGLYIARRAAAEHKGSIRLHDSRDGVVFDIELPKEA</sequence>
<gene>
    <name evidence="6" type="ORF">KAK03_16650</name>
</gene>
<dbReference type="PROSITE" id="PS50109">
    <property type="entry name" value="HIS_KIN"/>
    <property type="match status" value="1"/>
</dbReference>
<dbReference type="GO" id="GO:0007234">
    <property type="term" value="P:osmosensory signaling via phosphorelay pathway"/>
    <property type="evidence" value="ECO:0007669"/>
    <property type="project" value="TreeGrafter"/>
</dbReference>
<dbReference type="PANTHER" id="PTHR42878:SF14">
    <property type="entry name" value="OSMOLARITY TWO-COMPONENT SYSTEM PROTEIN SSK1"/>
    <property type="match status" value="1"/>
</dbReference>
<dbReference type="InterPro" id="IPR036890">
    <property type="entry name" value="HATPase_C_sf"/>
</dbReference>
<dbReference type="EMBL" id="JAGQDD010000013">
    <property type="protein sequence ID" value="MBQ0932111.1"/>
    <property type="molecule type" value="Genomic_DNA"/>
</dbReference>
<dbReference type="SMART" id="SM00387">
    <property type="entry name" value="HATPase_c"/>
    <property type="match status" value="1"/>
</dbReference>
<dbReference type="InterPro" id="IPR003018">
    <property type="entry name" value="GAF"/>
</dbReference>
<evidence type="ECO:0000259" key="5">
    <source>
        <dbReference type="PROSITE" id="PS50109"/>
    </source>
</evidence>
<evidence type="ECO:0000313" key="6">
    <source>
        <dbReference type="EMBL" id="MBQ0932111.1"/>
    </source>
</evidence>
<feature type="domain" description="Histidine kinase" evidence="5">
    <location>
        <begin position="340"/>
        <end position="574"/>
    </location>
</feature>
<keyword evidence="7" id="KW-1185">Reference proteome</keyword>
<dbReference type="SUPFAM" id="SSF55874">
    <property type="entry name" value="ATPase domain of HSP90 chaperone/DNA topoisomerase II/histidine kinase"/>
    <property type="match status" value="1"/>
</dbReference>
<evidence type="ECO:0000256" key="4">
    <source>
        <dbReference type="ARBA" id="ARBA00022777"/>
    </source>
</evidence>
<accession>A0A940YF53</accession>
<protein>
    <recommendedName>
        <fullName evidence="2">histidine kinase</fullName>
        <ecNumber evidence="2">2.7.13.3</ecNumber>
    </recommendedName>
</protein>
<dbReference type="GO" id="GO:0004673">
    <property type="term" value="F:protein histidine kinase activity"/>
    <property type="evidence" value="ECO:0007669"/>
    <property type="project" value="UniProtKB-EC"/>
</dbReference>
<dbReference type="AlphaFoldDB" id="A0A940YF53"/>
<dbReference type="SMART" id="SM00065">
    <property type="entry name" value="GAF"/>
    <property type="match status" value="1"/>
</dbReference>
<comment type="caution">
    <text evidence="6">The sequence shown here is derived from an EMBL/GenBank/DDBJ whole genome shotgun (WGS) entry which is preliminary data.</text>
</comment>
<dbReference type="Pfam" id="PF02518">
    <property type="entry name" value="HATPase_c"/>
    <property type="match status" value="1"/>
</dbReference>
<dbReference type="GO" id="GO:0000156">
    <property type="term" value="F:phosphorelay response regulator activity"/>
    <property type="evidence" value="ECO:0007669"/>
    <property type="project" value="TreeGrafter"/>
</dbReference>
<dbReference type="RefSeq" id="WP_210855408.1">
    <property type="nucleotide sequence ID" value="NZ_JAGQDD010000013.1"/>
</dbReference>
<evidence type="ECO:0000313" key="7">
    <source>
        <dbReference type="Proteomes" id="UP000676246"/>
    </source>
</evidence>
<dbReference type="InterPro" id="IPR003594">
    <property type="entry name" value="HATPase_dom"/>
</dbReference>
<organism evidence="6 7">
    <name type="scientific">Ideonella alba</name>
    <dbReference type="NCBI Taxonomy" id="2824118"/>
    <lineage>
        <taxon>Bacteria</taxon>
        <taxon>Pseudomonadati</taxon>
        <taxon>Pseudomonadota</taxon>
        <taxon>Betaproteobacteria</taxon>
        <taxon>Burkholderiales</taxon>
        <taxon>Sphaerotilaceae</taxon>
        <taxon>Ideonella</taxon>
    </lineage>
</organism>
<comment type="catalytic activity">
    <reaction evidence="1">
        <text>ATP + protein L-histidine = ADP + protein N-phospho-L-histidine.</text>
        <dbReference type="EC" id="2.7.13.3"/>
    </reaction>
</comment>
<dbReference type="Gene3D" id="3.30.565.10">
    <property type="entry name" value="Histidine kinase-like ATPase, C-terminal domain"/>
    <property type="match status" value="1"/>
</dbReference>
<dbReference type="InterPro" id="IPR050351">
    <property type="entry name" value="BphY/WalK/GraS-like"/>
</dbReference>
<keyword evidence="4 6" id="KW-0418">Kinase</keyword>
<proteinExistence type="predicted"/>
<dbReference type="Proteomes" id="UP000676246">
    <property type="component" value="Unassembled WGS sequence"/>
</dbReference>
<dbReference type="SUPFAM" id="SSF55781">
    <property type="entry name" value="GAF domain-like"/>
    <property type="match status" value="1"/>
</dbReference>
<dbReference type="Pfam" id="PF13185">
    <property type="entry name" value="GAF_2"/>
    <property type="match status" value="1"/>
</dbReference>
<name>A0A940YF53_9BURK</name>
<dbReference type="GO" id="GO:0030295">
    <property type="term" value="F:protein kinase activator activity"/>
    <property type="evidence" value="ECO:0007669"/>
    <property type="project" value="TreeGrafter"/>
</dbReference>
<dbReference type="InterPro" id="IPR029016">
    <property type="entry name" value="GAF-like_dom_sf"/>
</dbReference>
<reference evidence="6 7" key="1">
    <citation type="submission" date="2021-04" db="EMBL/GenBank/DDBJ databases">
        <title>The genome sequence of Ideonella sp. 3Y2.</title>
        <authorList>
            <person name="Liu Y."/>
        </authorList>
    </citation>
    <scope>NUCLEOTIDE SEQUENCE [LARGE SCALE GENOMIC DNA]</scope>
    <source>
        <strain evidence="6 7">3Y2</strain>
    </source>
</reference>
<evidence type="ECO:0000256" key="2">
    <source>
        <dbReference type="ARBA" id="ARBA00012438"/>
    </source>
</evidence>
<evidence type="ECO:0000256" key="3">
    <source>
        <dbReference type="ARBA" id="ARBA00022679"/>
    </source>
</evidence>
<keyword evidence="3" id="KW-0808">Transferase</keyword>
<dbReference type="InterPro" id="IPR005467">
    <property type="entry name" value="His_kinase_dom"/>
</dbReference>
<dbReference type="EC" id="2.7.13.3" evidence="2"/>
<dbReference type="Gene3D" id="3.30.450.40">
    <property type="match status" value="1"/>
</dbReference>